<evidence type="ECO:0000313" key="2">
    <source>
        <dbReference type="EMBL" id="KAA9135843.1"/>
    </source>
</evidence>
<protein>
    <submittedName>
        <fullName evidence="2">DUF4440 domain-containing protein</fullName>
    </submittedName>
</protein>
<sequence>MDDLIAWAWEGETSLLTAQKRTDAVHLDRLLAADFQEIGQSGRHWTRADIIAALLESDDEVLRATLSDRDGRVIGPDTVLLTYRLDSRERTSRRSSLWRRERGTMRCFFHQGTRVPARTPPAVPA</sequence>
<dbReference type="Gene3D" id="3.10.450.50">
    <property type="match status" value="1"/>
</dbReference>
<evidence type="ECO:0000313" key="3">
    <source>
        <dbReference type="Proteomes" id="UP000326838"/>
    </source>
</evidence>
<name>A0A5N0TL10_9MICO</name>
<dbReference type="Pfam" id="PF14534">
    <property type="entry name" value="DUF4440"/>
    <property type="match status" value="1"/>
</dbReference>
<proteinExistence type="predicted"/>
<dbReference type="Proteomes" id="UP000326838">
    <property type="component" value="Unassembled WGS sequence"/>
</dbReference>
<dbReference type="AlphaFoldDB" id="A0A5N0TL10"/>
<accession>A0A5N0TL10</accession>
<gene>
    <name evidence="2" type="ORF">F6B40_01260</name>
</gene>
<comment type="caution">
    <text evidence="2">The sequence shown here is derived from an EMBL/GenBank/DDBJ whole genome shotgun (WGS) entry which is preliminary data.</text>
</comment>
<dbReference type="InterPro" id="IPR027843">
    <property type="entry name" value="DUF4440"/>
</dbReference>
<reference evidence="3" key="1">
    <citation type="submission" date="2019-09" db="EMBL/GenBank/DDBJ databases">
        <title>Mumia zhuanghuii sp. nov. isolated from the intestinal contents of plateau pika (Ochotona curzoniae) in the Qinghai-Tibet plateau of China.</title>
        <authorList>
            <person name="Tian Z."/>
        </authorList>
    </citation>
    <scope>NUCLEOTIDE SEQUENCE [LARGE SCALE GENOMIC DNA]</scope>
    <source>
        <strain evidence="3">L-033</strain>
    </source>
</reference>
<dbReference type="EMBL" id="VYUY01000003">
    <property type="protein sequence ID" value="KAA9135843.1"/>
    <property type="molecule type" value="Genomic_DNA"/>
</dbReference>
<dbReference type="InterPro" id="IPR032710">
    <property type="entry name" value="NTF2-like_dom_sf"/>
</dbReference>
<keyword evidence="3" id="KW-1185">Reference proteome</keyword>
<dbReference type="RefSeq" id="WP_150891697.1">
    <property type="nucleotide sequence ID" value="NZ_VYUY01000003.1"/>
</dbReference>
<evidence type="ECO:0000259" key="1">
    <source>
        <dbReference type="Pfam" id="PF14534"/>
    </source>
</evidence>
<feature type="domain" description="DUF4440" evidence="1">
    <location>
        <begin position="12"/>
        <end position="104"/>
    </location>
</feature>
<dbReference type="SUPFAM" id="SSF54427">
    <property type="entry name" value="NTF2-like"/>
    <property type="match status" value="1"/>
</dbReference>
<organism evidence="2 3">
    <name type="scientific">Microbacterium caowuchunii</name>
    <dbReference type="NCBI Taxonomy" id="2614638"/>
    <lineage>
        <taxon>Bacteria</taxon>
        <taxon>Bacillati</taxon>
        <taxon>Actinomycetota</taxon>
        <taxon>Actinomycetes</taxon>
        <taxon>Micrococcales</taxon>
        <taxon>Microbacteriaceae</taxon>
        <taxon>Microbacterium</taxon>
    </lineage>
</organism>